<dbReference type="NCBIfam" id="NF010000">
    <property type="entry name" value="PRK13473.1"/>
    <property type="match status" value="1"/>
</dbReference>
<dbReference type="EMBL" id="BAAARN010000001">
    <property type="protein sequence ID" value="GAA2732726.1"/>
    <property type="molecule type" value="Genomic_DNA"/>
</dbReference>
<dbReference type="InterPro" id="IPR029510">
    <property type="entry name" value="Ald_DH_CS_GLU"/>
</dbReference>
<dbReference type="InterPro" id="IPR015590">
    <property type="entry name" value="Aldehyde_DH_dom"/>
</dbReference>
<dbReference type="PROSITE" id="PS00687">
    <property type="entry name" value="ALDEHYDE_DEHYDR_GLU"/>
    <property type="match status" value="1"/>
</dbReference>
<protein>
    <submittedName>
        <fullName evidence="6">Gamma-aminobutyraldehyde dehydrogenase</fullName>
    </submittedName>
</protein>
<evidence type="ECO:0000256" key="2">
    <source>
        <dbReference type="PROSITE-ProRule" id="PRU10007"/>
    </source>
</evidence>
<dbReference type="InterPro" id="IPR015657">
    <property type="entry name" value="Aminobutyraldehyde_DH"/>
</dbReference>
<dbReference type="PANTHER" id="PTHR11699">
    <property type="entry name" value="ALDEHYDE DEHYDROGENASE-RELATED"/>
    <property type="match status" value="1"/>
</dbReference>
<sequence length="517" mass="55152">MTATHAGATPPAPSSAPSPAPASDPYAATAVGDPGAGSAPRRLRNFVGGRYVDAQTDVRADIVSPVTARVVATAAVSTAQDVDDAYASASAAFEEWGQTTPSERQAALLKFADAIERRADEFVRLESENTGKPHALTASEEVPPMVDQIRFFAGAARVLEGRSAGEYMRGHTSWIRREPIGVVGQVTPWNYPMMMATWKIAPALAAGNTVVLKPSDTTPETTLLMAEIASEFLPAGTFNVVTGDRETGRAVVEHRTPALVAITGSVRAGMQVAESAARDLKRVHLELGGKAPVIVFDDADLEAAVEGIATAGYFNAGQDCTAATRVLVAPRIHDDFVAALAEHAKTSVKVGLPEDPDALLGPVNNRNQLERVEGFLSRLPDHATVAAGGHRLTSLGDGFFLEPTVLSGLAQDDEAIQDEIFGPVITVQRFTDEQEAIRWANDVDYGLASSVWTKDFGRAMRVSKALDFGCVWINTHIPVVAEMPHGGFKKSGYGKDLSMYGFEDYTRIKHVMANIDS</sequence>
<evidence type="ECO:0000256" key="1">
    <source>
        <dbReference type="ARBA" id="ARBA00023002"/>
    </source>
</evidence>
<name>A0ABN3UH48_9MICO</name>
<evidence type="ECO:0000313" key="7">
    <source>
        <dbReference type="Proteomes" id="UP001501326"/>
    </source>
</evidence>
<feature type="region of interest" description="Disordered" evidence="4">
    <location>
        <begin position="1"/>
        <end position="39"/>
    </location>
</feature>
<comment type="similarity">
    <text evidence="3">Belongs to the aldehyde dehydrogenase family.</text>
</comment>
<keyword evidence="1 3" id="KW-0560">Oxidoreductase</keyword>
<proteinExistence type="inferred from homology"/>
<accession>A0ABN3UH48</accession>
<evidence type="ECO:0000256" key="3">
    <source>
        <dbReference type="RuleBase" id="RU003345"/>
    </source>
</evidence>
<dbReference type="InterPro" id="IPR016163">
    <property type="entry name" value="Ald_DH_C"/>
</dbReference>
<organism evidence="6 7">
    <name type="scientific">Pedococcus aerophilus</name>
    <dbReference type="NCBI Taxonomy" id="436356"/>
    <lineage>
        <taxon>Bacteria</taxon>
        <taxon>Bacillati</taxon>
        <taxon>Actinomycetota</taxon>
        <taxon>Actinomycetes</taxon>
        <taxon>Micrococcales</taxon>
        <taxon>Intrasporangiaceae</taxon>
        <taxon>Pedococcus</taxon>
    </lineage>
</organism>
<feature type="active site" evidence="2">
    <location>
        <position position="286"/>
    </location>
</feature>
<comment type="caution">
    <text evidence="6">The sequence shown here is derived from an EMBL/GenBank/DDBJ whole genome shotgun (WGS) entry which is preliminary data.</text>
</comment>
<keyword evidence="7" id="KW-1185">Reference proteome</keyword>
<dbReference type="PROSITE" id="PS00070">
    <property type="entry name" value="ALDEHYDE_DEHYDR_CYS"/>
    <property type="match status" value="1"/>
</dbReference>
<dbReference type="Pfam" id="PF00171">
    <property type="entry name" value="Aldedh"/>
    <property type="match status" value="1"/>
</dbReference>
<feature type="compositionally biased region" description="Pro residues" evidence="4">
    <location>
        <begin position="10"/>
        <end position="22"/>
    </location>
</feature>
<dbReference type="Proteomes" id="UP001501326">
    <property type="component" value="Unassembled WGS sequence"/>
</dbReference>
<dbReference type="InterPro" id="IPR016162">
    <property type="entry name" value="Ald_DH_N"/>
</dbReference>
<dbReference type="SUPFAM" id="SSF53720">
    <property type="entry name" value="ALDH-like"/>
    <property type="match status" value="1"/>
</dbReference>
<dbReference type="InterPro" id="IPR016160">
    <property type="entry name" value="Ald_DH_CS_CYS"/>
</dbReference>
<gene>
    <name evidence="6" type="ORF">GCM10009867_09230</name>
</gene>
<evidence type="ECO:0000259" key="5">
    <source>
        <dbReference type="Pfam" id="PF00171"/>
    </source>
</evidence>
<dbReference type="Gene3D" id="3.40.605.10">
    <property type="entry name" value="Aldehyde Dehydrogenase, Chain A, domain 1"/>
    <property type="match status" value="1"/>
</dbReference>
<dbReference type="InterPro" id="IPR016161">
    <property type="entry name" value="Ald_DH/histidinol_DH"/>
</dbReference>
<dbReference type="CDD" id="cd07092">
    <property type="entry name" value="ALDH_ABALDH-YdcW"/>
    <property type="match status" value="1"/>
</dbReference>
<evidence type="ECO:0000313" key="6">
    <source>
        <dbReference type="EMBL" id="GAA2732726.1"/>
    </source>
</evidence>
<dbReference type="Gene3D" id="3.40.309.10">
    <property type="entry name" value="Aldehyde Dehydrogenase, Chain A, domain 2"/>
    <property type="match status" value="1"/>
</dbReference>
<reference evidence="6 7" key="1">
    <citation type="journal article" date="2019" name="Int. J. Syst. Evol. Microbiol.">
        <title>The Global Catalogue of Microorganisms (GCM) 10K type strain sequencing project: providing services to taxonomists for standard genome sequencing and annotation.</title>
        <authorList>
            <consortium name="The Broad Institute Genomics Platform"/>
            <consortium name="The Broad Institute Genome Sequencing Center for Infectious Disease"/>
            <person name="Wu L."/>
            <person name="Ma J."/>
        </authorList>
    </citation>
    <scope>NUCLEOTIDE SEQUENCE [LARGE SCALE GENOMIC DNA]</scope>
    <source>
        <strain evidence="6 7">JCM 16378</strain>
    </source>
</reference>
<evidence type="ECO:0000256" key="4">
    <source>
        <dbReference type="SAM" id="MobiDB-lite"/>
    </source>
</evidence>
<feature type="domain" description="Aldehyde dehydrogenase" evidence="5">
    <location>
        <begin position="52"/>
        <end position="511"/>
    </location>
</feature>